<dbReference type="SFLD" id="SFLDG01129">
    <property type="entry name" value="C1.5:_HAD__Beta-PGM__Phosphata"/>
    <property type="match status" value="1"/>
</dbReference>
<name>N0DZE7_9MICO</name>
<evidence type="ECO:0000256" key="1">
    <source>
        <dbReference type="ARBA" id="ARBA00022801"/>
    </source>
</evidence>
<dbReference type="GO" id="GO:0016787">
    <property type="term" value="F:hydrolase activity"/>
    <property type="evidence" value="ECO:0007669"/>
    <property type="project" value="UniProtKB-KW"/>
</dbReference>
<dbReference type="InterPro" id="IPR006439">
    <property type="entry name" value="HAD-SF_hydro_IA"/>
</dbReference>
<proteinExistence type="predicted"/>
<keyword evidence="1 2" id="KW-0378">Hydrolase</keyword>
<evidence type="ECO:0000313" key="3">
    <source>
        <dbReference type="Proteomes" id="UP000013167"/>
    </source>
</evidence>
<dbReference type="PRINTS" id="PR00413">
    <property type="entry name" value="HADHALOGNASE"/>
</dbReference>
<protein>
    <submittedName>
        <fullName evidence="2">Hydrolase</fullName>
    </submittedName>
</protein>
<dbReference type="RefSeq" id="WP_010851640.1">
    <property type="nucleotide sequence ID" value="NZ_HF570956.1"/>
</dbReference>
<reference evidence="2 3" key="1">
    <citation type="journal article" date="2013" name="ISME J.">
        <title>A metabolic model for members of the genus Tetrasphaera involved in enhanced biological phosphorus removal.</title>
        <authorList>
            <person name="Kristiansen R."/>
            <person name="Nguyen H.T.T."/>
            <person name="Saunders A.M."/>
            <person name="Nielsen J.L."/>
            <person name="Wimmer R."/>
            <person name="Le V.Q."/>
            <person name="McIlroy S.J."/>
            <person name="Petrovski S."/>
            <person name="Seviour R.J."/>
            <person name="Calteau A."/>
            <person name="Nielsen K.L."/>
            <person name="Nielsen P.H."/>
        </authorList>
    </citation>
    <scope>NUCLEOTIDE SEQUENCE [LARGE SCALE GENOMIC DNA]</scope>
    <source>
        <strain evidence="2 3">Lp2</strain>
    </source>
</reference>
<dbReference type="Pfam" id="PF00702">
    <property type="entry name" value="Hydrolase"/>
    <property type="match status" value="1"/>
</dbReference>
<accession>N0DZE7</accession>
<dbReference type="AlphaFoldDB" id="N0DZE7"/>
<dbReference type="InterPro" id="IPR051540">
    <property type="entry name" value="S-2-haloacid_dehalogenase"/>
</dbReference>
<keyword evidence="3" id="KW-1185">Reference proteome</keyword>
<dbReference type="STRING" id="1193181.BN10_1150004"/>
<dbReference type="PANTHER" id="PTHR43316">
    <property type="entry name" value="HYDROLASE, HALOACID DELAHOGENASE-RELATED"/>
    <property type="match status" value="1"/>
</dbReference>
<dbReference type="Gene3D" id="3.40.50.1000">
    <property type="entry name" value="HAD superfamily/HAD-like"/>
    <property type="match status" value="1"/>
</dbReference>
<dbReference type="NCBIfam" id="TIGR01549">
    <property type="entry name" value="HAD-SF-IA-v1"/>
    <property type="match status" value="1"/>
</dbReference>
<dbReference type="OrthoDB" id="9810501at2"/>
<dbReference type="SUPFAM" id="SSF56784">
    <property type="entry name" value="HAD-like"/>
    <property type="match status" value="1"/>
</dbReference>
<organism evidence="2 3">
    <name type="scientific">Phycicoccus elongatus Lp2</name>
    <dbReference type="NCBI Taxonomy" id="1193181"/>
    <lineage>
        <taxon>Bacteria</taxon>
        <taxon>Bacillati</taxon>
        <taxon>Actinomycetota</taxon>
        <taxon>Actinomycetes</taxon>
        <taxon>Micrococcales</taxon>
        <taxon>Intrasporangiaceae</taxon>
        <taxon>Phycicoccus</taxon>
    </lineage>
</organism>
<dbReference type="InterPro" id="IPR036412">
    <property type="entry name" value="HAD-like_sf"/>
</dbReference>
<sequence>MSGSAARRVDAVIFDWGGTLTPWHDVDLPEQWRVFAREIHGHRLGDADVDPADLEHAQALADTILAAESKAWARGRHEHTSADLAGVLEAAGVDPSHERHYLALAAYHRFWEPYTHTDPQVRPLWEGLKARGIKVGILSNTIWSRDYHREVFARDGVLDLIDGDVYSSEIDHVKPHPEAFRDACRAVGVSPTAAVYVGDRMFEDVHGPQQVGMRAIWIPHSDLPAAQRVQVTAVPDATAHELLDVLRIVDGWTA</sequence>
<dbReference type="eggNOG" id="COG1011">
    <property type="taxonomic scope" value="Bacteria"/>
</dbReference>
<dbReference type="EMBL" id="CAIZ01000019">
    <property type="protein sequence ID" value="CCH68741.1"/>
    <property type="molecule type" value="Genomic_DNA"/>
</dbReference>
<gene>
    <name evidence="2" type="ORF">BN10_1150004</name>
</gene>
<dbReference type="HOGENOM" id="CLU_045011_8_3_11"/>
<dbReference type="InterPro" id="IPR023214">
    <property type="entry name" value="HAD_sf"/>
</dbReference>
<dbReference type="Proteomes" id="UP000013167">
    <property type="component" value="Unassembled WGS sequence"/>
</dbReference>
<evidence type="ECO:0000313" key="2">
    <source>
        <dbReference type="EMBL" id="CCH68741.1"/>
    </source>
</evidence>
<comment type="caution">
    <text evidence="2">The sequence shown here is derived from an EMBL/GenBank/DDBJ whole genome shotgun (WGS) entry which is preliminary data.</text>
</comment>
<dbReference type="SFLD" id="SFLDS00003">
    <property type="entry name" value="Haloacid_Dehalogenase"/>
    <property type="match status" value="1"/>
</dbReference>
<dbReference type="PANTHER" id="PTHR43316:SF3">
    <property type="entry name" value="HALOACID DEHALOGENASE, TYPE II (AFU_ORTHOLOGUE AFUA_2G07750)-RELATED"/>
    <property type="match status" value="1"/>
</dbReference>